<sequence length="97" mass="10680">MSDTNVTPATTILCTKLDKPVTRDLHLDCKLLIQPEYVSVHGVPFAILISSPRKLTSMLGRNPELFIAINRRAGLILAPVVDFAEDSELQKSVEVHA</sequence>
<gene>
    <name evidence="1" type="ORF">PAXINDRAFT_21639</name>
</gene>
<proteinExistence type="predicted"/>
<evidence type="ECO:0000313" key="1">
    <source>
        <dbReference type="EMBL" id="KIJ05074.1"/>
    </source>
</evidence>
<name>A0A0C9SLV3_PAXIN</name>
<organism evidence="1 2">
    <name type="scientific">Paxillus involutus ATCC 200175</name>
    <dbReference type="NCBI Taxonomy" id="664439"/>
    <lineage>
        <taxon>Eukaryota</taxon>
        <taxon>Fungi</taxon>
        <taxon>Dikarya</taxon>
        <taxon>Basidiomycota</taxon>
        <taxon>Agaricomycotina</taxon>
        <taxon>Agaricomycetes</taxon>
        <taxon>Agaricomycetidae</taxon>
        <taxon>Boletales</taxon>
        <taxon>Paxilineae</taxon>
        <taxon>Paxillaceae</taxon>
        <taxon>Paxillus</taxon>
    </lineage>
</organism>
<keyword evidence="2" id="KW-1185">Reference proteome</keyword>
<protein>
    <submittedName>
        <fullName evidence="1">Uncharacterized protein</fullName>
    </submittedName>
</protein>
<dbReference type="Proteomes" id="UP000053647">
    <property type="component" value="Unassembled WGS sequence"/>
</dbReference>
<dbReference type="EMBL" id="KN821267">
    <property type="protein sequence ID" value="KIJ05074.1"/>
    <property type="molecule type" value="Genomic_DNA"/>
</dbReference>
<reference evidence="2" key="2">
    <citation type="submission" date="2015-01" db="EMBL/GenBank/DDBJ databases">
        <title>Evolutionary Origins and Diversification of the Mycorrhizal Mutualists.</title>
        <authorList>
            <consortium name="DOE Joint Genome Institute"/>
            <consortium name="Mycorrhizal Genomics Consortium"/>
            <person name="Kohler A."/>
            <person name="Kuo A."/>
            <person name="Nagy L.G."/>
            <person name="Floudas D."/>
            <person name="Copeland A."/>
            <person name="Barry K.W."/>
            <person name="Cichocki N."/>
            <person name="Veneault-Fourrey C."/>
            <person name="LaButti K."/>
            <person name="Lindquist E.A."/>
            <person name="Lipzen A."/>
            <person name="Lundell T."/>
            <person name="Morin E."/>
            <person name="Murat C."/>
            <person name="Riley R."/>
            <person name="Ohm R."/>
            <person name="Sun H."/>
            <person name="Tunlid A."/>
            <person name="Henrissat B."/>
            <person name="Grigoriev I.V."/>
            <person name="Hibbett D.S."/>
            <person name="Martin F."/>
        </authorList>
    </citation>
    <scope>NUCLEOTIDE SEQUENCE [LARGE SCALE GENOMIC DNA]</scope>
    <source>
        <strain evidence="2">ATCC 200175</strain>
    </source>
</reference>
<dbReference type="OrthoDB" id="36455at2759"/>
<evidence type="ECO:0000313" key="2">
    <source>
        <dbReference type="Proteomes" id="UP000053647"/>
    </source>
</evidence>
<dbReference type="HOGENOM" id="CLU_2347328_0_0_1"/>
<reference evidence="1 2" key="1">
    <citation type="submission" date="2014-06" db="EMBL/GenBank/DDBJ databases">
        <authorList>
            <consortium name="DOE Joint Genome Institute"/>
            <person name="Kuo A."/>
            <person name="Kohler A."/>
            <person name="Nagy L.G."/>
            <person name="Floudas D."/>
            <person name="Copeland A."/>
            <person name="Barry K.W."/>
            <person name="Cichocki N."/>
            <person name="Veneault-Fourrey C."/>
            <person name="LaButti K."/>
            <person name="Lindquist E.A."/>
            <person name="Lipzen A."/>
            <person name="Lundell T."/>
            <person name="Morin E."/>
            <person name="Murat C."/>
            <person name="Sun H."/>
            <person name="Tunlid A."/>
            <person name="Henrissat B."/>
            <person name="Grigoriev I.V."/>
            <person name="Hibbett D.S."/>
            <person name="Martin F."/>
            <person name="Nordberg H.P."/>
            <person name="Cantor M.N."/>
            <person name="Hua S.X."/>
        </authorList>
    </citation>
    <scope>NUCLEOTIDE SEQUENCE [LARGE SCALE GENOMIC DNA]</scope>
    <source>
        <strain evidence="1 2">ATCC 200175</strain>
    </source>
</reference>
<accession>A0A0C9SLV3</accession>
<dbReference type="AlphaFoldDB" id="A0A0C9SLV3"/>